<dbReference type="InterPro" id="IPR016194">
    <property type="entry name" value="SPOC-like_C_dom_sf"/>
</dbReference>
<name>A0A956LY47_UNCEI</name>
<sequence length="308" mass="34175">MAPRSSWKGFVKLSLVSVPVKAYTANNSGAEIHLNQLHEECKNRVKYVKTCPVHGEINNDEIVSGYEFAKGQYVVIDPDEVQKLRQQGDKSIEILGFIPEDKLDAIFYSGRTYYLVPDGPVGQKPYALLLKGMVEEGFVAFGQIILSGKAQLILLRCYDDLMAMTILSHAEKVKSSTAFKDEVTEPKLTPEEMKLTKTLIDASVIQGFEFSEYKDDYVEKLTELIQLKVEGKEIVEVARPEEPQIINLMEALKASIANARGGSGSTEEATVEPLQPKKSRAKKASEEAEAKMAPSTTERRGARKKKSG</sequence>
<evidence type="ECO:0000256" key="1">
    <source>
        <dbReference type="ARBA" id="ARBA00023125"/>
    </source>
</evidence>
<dbReference type="InterPro" id="IPR006164">
    <property type="entry name" value="DNA_bd_Ku70/Ku80"/>
</dbReference>
<dbReference type="AlphaFoldDB" id="A0A956LY47"/>
<evidence type="ECO:0000313" key="4">
    <source>
        <dbReference type="EMBL" id="MCA9727644.1"/>
    </source>
</evidence>
<dbReference type="Proteomes" id="UP000697710">
    <property type="component" value="Unassembled WGS sequence"/>
</dbReference>
<evidence type="ECO:0000256" key="2">
    <source>
        <dbReference type="SAM" id="MobiDB-lite"/>
    </source>
</evidence>
<evidence type="ECO:0000313" key="5">
    <source>
        <dbReference type="Proteomes" id="UP000697710"/>
    </source>
</evidence>
<dbReference type="Gene3D" id="2.40.290.10">
    <property type="match status" value="1"/>
</dbReference>
<organism evidence="4 5">
    <name type="scientific">Eiseniibacteriota bacterium</name>
    <dbReference type="NCBI Taxonomy" id="2212470"/>
    <lineage>
        <taxon>Bacteria</taxon>
        <taxon>Candidatus Eiseniibacteriota</taxon>
    </lineage>
</organism>
<evidence type="ECO:0000259" key="3">
    <source>
        <dbReference type="SMART" id="SM00559"/>
    </source>
</evidence>
<reference evidence="4" key="2">
    <citation type="journal article" date="2021" name="Microbiome">
        <title>Successional dynamics and alternative stable states in a saline activated sludge microbial community over 9 years.</title>
        <authorList>
            <person name="Wang Y."/>
            <person name="Ye J."/>
            <person name="Ju F."/>
            <person name="Liu L."/>
            <person name="Boyd J.A."/>
            <person name="Deng Y."/>
            <person name="Parks D.H."/>
            <person name="Jiang X."/>
            <person name="Yin X."/>
            <person name="Woodcroft B.J."/>
            <person name="Tyson G.W."/>
            <person name="Hugenholtz P."/>
            <person name="Polz M.F."/>
            <person name="Zhang T."/>
        </authorList>
    </citation>
    <scope>NUCLEOTIDE SEQUENCE</scope>
    <source>
        <strain evidence="4">HKST-UBA01</strain>
    </source>
</reference>
<protein>
    <submittedName>
        <fullName evidence="4">Ku protein</fullName>
    </submittedName>
</protein>
<feature type="region of interest" description="Disordered" evidence="2">
    <location>
        <begin position="259"/>
        <end position="308"/>
    </location>
</feature>
<dbReference type="PANTHER" id="PTHR41251:SF1">
    <property type="entry name" value="NON-HOMOLOGOUS END JOINING PROTEIN KU"/>
    <property type="match status" value="1"/>
</dbReference>
<dbReference type="GO" id="GO:0006303">
    <property type="term" value="P:double-strand break repair via nonhomologous end joining"/>
    <property type="evidence" value="ECO:0007669"/>
    <property type="project" value="InterPro"/>
</dbReference>
<dbReference type="SMART" id="SM00559">
    <property type="entry name" value="Ku78"/>
    <property type="match status" value="1"/>
</dbReference>
<gene>
    <name evidence="4" type="ORF">KC729_08170</name>
</gene>
<dbReference type="NCBIfam" id="TIGR02772">
    <property type="entry name" value="Ku_bact"/>
    <property type="match status" value="1"/>
</dbReference>
<dbReference type="GO" id="GO:0003690">
    <property type="term" value="F:double-stranded DNA binding"/>
    <property type="evidence" value="ECO:0007669"/>
    <property type="project" value="TreeGrafter"/>
</dbReference>
<dbReference type="EMBL" id="JAGQHR010000205">
    <property type="protein sequence ID" value="MCA9727644.1"/>
    <property type="molecule type" value="Genomic_DNA"/>
</dbReference>
<dbReference type="PIRSF" id="PIRSF006493">
    <property type="entry name" value="Prok_Ku"/>
    <property type="match status" value="1"/>
</dbReference>
<proteinExistence type="predicted"/>
<dbReference type="InterPro" id="IPR009187">
    <property type="entry name" value="Prok_Ku"/>
</dbReference>
<dbReference type="PANTHER" id="PTHR41251">
    <property type="entry name" value="NON-HOMOLOGOUS END JOINING PROTEIN KU"/>
    <property type="match status" value="1"/>
</dbReference>
<dbReference type="Pfam" id="PF02735">
    <property type="entry name" value="Ku"/>
    <property type="match status" value="1"/>
</dbReference>
<feature type="domain" description="Ku" evidence="3">
    <location>
        <begin position="54"/>
        <end position="185"/>
    </location>
</feature>
<accession>A0A956LY47</accession>
<dbReference type="SUPFAM" id="SSF100939">
    <property type="entry name" value="SPOC domain-like"/>
    <property type="match status" value="1"/>
</dbReference>
<comment type="caution">
    <text evidence="4">The sequence shown here is derived from an EMBL/GenBank/DDBJ whole genome shotgun (WGS) entry which is preliminary data.</text>
</comment>
<reference evidence="4" key="1">
    <citation type="submission" date="2020-04" db="EMBL/GenBank/DDBJ databases">
        <authorList>
            <person name="Zhang T."/>
        </authorList>
    </citation>
    <scope>NUCLEOTIDE SEQUENCE</scope>
    <source>
        <strain evidence="4">HKST-UBA01</strain>
    </source>
</reference>
<keyword evidence="1" id="KW-0238">DNA-binding</keyword>